<proteinExistence type="inferred from homology"/>
<dbReference type="EMBL" id="FQTU01000001">
    <property type="protein sequence ID" value="SHE27011.1"/>
    <property type="molecule type" value="Genomic_DNA"/>
</dbReference>
<feature type="domain" description="Nitrogenase/oxidoreductase component 1" evidence="3">
    <location>
        <begin position="17"/>
        <end position="429"/>
    </location>
</feature>
<reference evidence="4 5" key="1">
    <citation type="submission" date="2016-11" db="EMBL/GenBank/DDBJ databases">
        <authorList>
            <person name="Jaros S."/>
            <person name="Januszkiewicz K."/>
            <person name="Wedrychowicz H."/>
        </authorList>
    </citation>
    <scope>NUCLEOTIDE SEQUENCE [LARGE SCALE GENOMIC DNA]</scope>
    <source>
        <strain evidence="4 5">DSM 14828</strain>
    </source>
</reference>
<dbReference type="Gene3D" id="3.40.50.1980">
    <property type="entry name" value="Nitrogenase molybdenum iron protein domain"/>
    <property type="match status" value="3"/>
</dbReference>
<keyword evidence="1 2" id="KW-0535">Nitrogen fixation</keyword>
<accession>A0A1M4S489</accession>
<evidence type="ECO:0000256" key="1">
    <source>
        <dbReference type="ARBA" id="ARBA00023231"/>
    </source>
</evidence>
<sequence>MKTKNYMNMNVNPCKMCMPMGGSLAFKGIENSMILMHGSQGCATYIRRHMATHYNEPIDIASSSLSENQTVHGGSKNLKHGIKNVIKLYNPKVIGVLTTCLAETIGEDIKRVIEEFKSKHSITEVDIIPVSTPGYGASHYEGFFHTVRSIVEYYSPETPEKNDKINIVAGDLTPADIREIKRIGKLYEVDFNLIPDISETLDGSFSEDYSKIPKGGTTIQEIRSMAGAKATIEFALLLEEKYSPGIFLKEKYGVELYKMAMPVGLEGTDTFIKALAKITGRSVPKDLHAERERMLDGMIDSHKYNGEGRALIFGNPEITYATTKLCSENGITPMIVATGAKAKTLKKYFDYPNSLIMDDVDFETIHSEVKRLKPNIMIGNSDGKFIWEKENIPLIRVGFPVHDHIGAQRKLIIGYTGSMTYLDEITNTLLDLKHSGYRQRIYDEFYDKSGGEKYA</sequence>
<dbReference type="GO" id="GO:0016163">
    <property type="term" value="F:nitrogenase activity"/>
    <property type="evidence" value="ECO:0007669"/>
    <property type="project" value="InterPro"/>
</dbReference>
<dbReference type="OrthoDB" id="9800746at2"/>
<dbReference type="PANTHER" id="PTHR33712:SF7">
    <property type="entry name" value="LIGHT-INDEPENDENT PROTOCHLOROPHYLLIDE REDUCTASE SUBUNIT B"/>
    <property type="match status" value="1"/>
</dbReference>
<dbReference type="Proteomes" id="UP000184251">
    <property type="component" value="Unassembled WGS sequence"/>
</dbReference>
<gene>
    <name evidence="4" type="ORF">SAMN02746064_00016</name>
</gene>
<evidence type="ECO:0000313" key="5">
    <source>
        <dbReference type="Proteomes" id="UP000184251"/>
    </source>
</evidence>
<dbReference type="RefSeq" id="WP_073269030.1">
    <property type="nucleotide sequence ID" value="NZ_FQTU01000001.1"/>
</dbReference>
<dbReference type="Pfam" id="PF00148">
    <property type="entry name" value="Oxidored_nitro"/>
    <property type="match status" value="1"/>
</dbReference>
<dbReference type="STRING" id="1120975.SAMN02746064_00016"/>
<dbReference type="AlphaFoldDB" id="A0A1M4S489"/>
<evidence type="ECO:0000259" key="3">
    <source>
        <dbReference type="Pfam" id="PF00148"/>
    </source>
</evidence>
<dbReference type="InterPro" id="IPR050152">
    <property type="entry name" value="ChlB/BchB/BchZ"/>
</dbReference>
<evidence type="ECO:0000256" key="2">
    <source>
        <dbReference type="RuleBase" id="RU004021"/>
    </source>
</evidence>
<dbReference type="PANTHER" id="PTHR33712">
    <property type="entry name" value="LIGHT-INDEPENDENT PROTOCHLOROPHYLLIDE REDUCTASE SUBUNIT B"/>
    <property type="match status" value="1"/>
</dbReference>
<organism evidence="4 5">
    <name type="scientific">Alkalibacter saccharofermentans DSM 14828</name>
    <dbReference type="NCBI Taxonomy" id="1120975"/>
    <lineage>
        <taxon>Bacteria</taxon>
        <taxon>Bacillati</taxon>
        <taxon>Bacillota</taxon>
        <taxon>Clostridia</taxon>
        <taxon>Eubacteriales</taxon>
        <taxon>Eubacteriaceae</taxon>
        <taxon>Alkalibacter</taxon>
    </lineage>
</organism>
<dbReference type="SUPFAM" id="SSF53807">
    <property type="entry name" value="Helical backbone' metal receptor"/>
    <property type="match status" value="1"/>
</dbReference>
<dbReference type="Gene3D" id="1.20.89.10">
    <property type="entry name" value="Nitrogenase Molybdenum-iron Protein, subunit B, domain 4"/>
    <property type="match status" value="1"/>
</dbReference>
<comment type="similarity">
    <text evidence="2">Belongs to the NifD/NifK/NifE/NifN family.</text>
</comment>
<keyword evidence="5" id="KW-1185">Reference proteome</keyword>
<dbReference type="InterPro" id="IPR000318">
    <property type="entry name" value="Nase_comp1_CS"/>
</dbReference>
<dbReference type="PROSITE" id="PS00699">
    <property type="entry name" value="NITROGENASE_1_1"/>
    <property type="match status" value="1"/>
</dbReference>
<protein>
    <submittedName>
        <fullName evidence="4">Nitrogenase molybdenum-iron protein NifN</fullName>
    </submittedName>
</protein>
<dbReference type="InterPro" id="IPR000510">
    <property type="entry name" value="Nase/OxRdtase_comp1"/>
</dbReference>
<name>A0A1M4S489_9FIRM</name>
<evidence type="ECO:0000313" key="4">
    <source>
        <dbReference type="EMBL" id="SHE27011.1"/>
    </source>
</evidence>